<keyword evidence="2" id="KW-1185">Reference proteome</keyword>
<dbReference type="RefSeq" id="WP_224067813.1">
    <property type="nucleotide sequence ID" value="NZ_AP025150.1"/>
</dbReference>
<dbReference type="Proteomes" id="UP001156690">
    <property type="component" value="Unassembled WGS sequence"/>
</dbReference>
<protein>
    <recommendedName>
        <fullName evidence="3">Peptidase M10 metallopeptidase domain-containing protein</fullName>
    </recommendedName>
</protein>
<dbReference type="EMBL" id="BSNX01000075">
    <property type="protein sequence ID" value="GLQ75684.1"/>
    <property type="molecule type" value="Genomic_DNA"/>
</dbReference>
<reference evidence="2" key="1">
    <citation type="journal article" date="2019" name="Int. J. Syst. Evol. Microbiol.">
        <title>The Global Catalogue of Microorganisms (GCM) 10K type strain sequencing project: providing services to taxonomists for standard genome sequencing and annotation.</title>
        <authorList>
            <consortium name="The Broad Institute Genomics Platform"/>
            <consortium name="The Broad Institute Genome Sequencing Center for Infectious Disease"/>
            <person name="Wu L."/>
            <person name="Ma J."/>
        </authorList>
    </citation>
    <scope>NUCLEOTIDE SEQUENCE [LARGE SCALE GENOMIC DNA]</scope>
    <source>
        <strain evidence="2">NBRC 15640</strain>
    </source>
</reference>
<accession>A0AAV5NYU4</accession>
<gene>
    <name evidence="1" type="ORF">GCM10007932_50470</name>
</gene>
<dbReference type="AlphaFoldDB" id="A0AAV5NYU4"/>
<evidence type="ECO:0008006" key="3">
    <source>
        <dbReference type="Google" id="ProtNLM"/>
    </source>
</evidence>
<comment type="caution">
    <text evidence="1">The sequence shown here is derived from an EMBL/GenBank/DDBJ whole genome shotgun (WGS) entry which is preliminary data.</text>
</comment>
<sequence length="237" mass="26778">MLFILCASTSHLTLAESIEVKNEGITLALEFSEQAKHYDKDRYVQAAEEWLKYVKSVGDSPHHTLTLHIKITDSIQPDGEAIIDEYVDINGAAFPVTATMWIHSRTHDDSFDPTDYQTTLRHELAHVFGIGILTVPYTEAHTLMQGPAYCLKESQAVRWYNHLYDNNYPCLPLSLSGDHFYDHYLIEDPIRYDLQGHAIPPLTPEVAANGEKIGIITIALLEDLGYGVEYPEVSFLE</sequence>
<organism evidence="1 2">
    <name type="scientific">Vibrio penaeicida</name>
    <dbReference type="NCBI Taxonomy" id="104609"/>
    <lineage>
        <taxon>Bacteria</taxon>
        <taxon>Pseudomonadati</taxon>
        <taxon>Pseudomonadota</taxon>
        <taxon>Gammaproteobacteria</taxon>
        <taxon>Vibrionales</taxon>
        <taxon>Vibrionaceae</taxon>
        <taxon>Vibrio</taxon>
    </lineage>
</organism>
<name>A0AAV5NYU4_9VIBR</name>
<proteinExistence type="predicted"/>
<evidence type="ECO:0000313" key="1">
    <source>
        <dbReference type="EMBL" id="GLQ75684.1"/>
    </source>
</evidence>
<evidence type="ECO:0000313" key="2">
    <source>
        <dbReference type="Proteomes" id="UP001156690"/>
    </source>
</evidence>